<sequence length="596" mass="69600">GFDYTVCLDAEKDDDHCEMMIKKIDSDDKATITDNTPSRLHSTWISQECEIRAGPKYIIRKYSFFKNNSFLLLQYYYDEESCSIATYTVVARGSVKILSPSVIIPGATETNVQLDSVHLIPLNRQVAHKFGRIMNASCGGIETKWRPYLAQLIYERSIDFSSNMSLYMHDLNSNSLQSRLVRLRKPRTMDCLESYEIDFTELKLFRVEIKRSNFVTEMSRSNVVNADKTVERIELLLGGLAKNLYSQRTQPRPSRLQSTSLLRADTAVNCPICGSVYRATEYSPPLFHQVPSLPAVIDGFWFSVRCESVDGGFWSRRFFRIYSDNSKWFARWTYYADSTCANSLYTINTAGTYVQRAVRRVRNVENSYAKMFDNDIRLNRMQKSLELNVYRHFFQDTEESILSRSNRRQKLKMNQQEFTSRINRFEMQKSGTLPTGTTELELRILESLLIPVGKIVPTSCKGITKGIREIRRIRRNEANLWSNNCILRTIEAPTTLKFKARIGLDWKGDYTLLLGSWKDDLWEAPLRRCPETTLQNHFRKSWHGYLPFFRRSNRYDRFSRYRRHWFSSSFAICLSSSSSLIHSTILLLLYWLHLVR</sequence>
<evidence type="ECO:0000313" key="8">
    <source>
        <dbReference type="Proteomes" id="UP000250275"/>
    </source>
</evidence>
<dbReference type="InterPro" id="IPR029405">
    <property type="entry name" value="APCDD1_dom"/>
</dbReference>
<name>A0A310SPU8_9HYME</name>
<dbReference type="SMART" id="SM01352">
    <property type="entry name" value="APCDDC"/>
    <property type="match status" value="1"/>
</dbReference>
<evidence type="ECO:0000256" key="4">
    <source>
        <dbReference type="ARBA" id="ARBA00023136"/>
    </source>
</evidence>
<dbReference type="GO" id="GO:0005886">
    <property type="term" value="C:plasma membrane"/>
    <property type="evidence" value="ECO:0007669"/>
    <property type="project" value="InterPro"/>
</dbReference>
<dbReference type="OrthoDB" id="5985602at2759"/>
<dbReference type="PANTHER" id="PTHR31021">
    <property type="entry name" value="ADENOMATOSIS POLYPOSIS COLI DOWN-REGULATED 1"/>
    <property type="match status" value="1"/>
</dbReference>
<dbReference type="EMBL" id="KQ760382">
    <property type="protein sequence ID" value="OAD60746.1"/>
    <property type="molecule type" value="Genomic_DNA"/>
</dbReference>
<dbReference type="GO" id="GO:0017147">
    <property type="term" value="F:Wnt-protein binding"/>
    <property type="evidence" value="ECO:0007669"/>
    <property type="project" value="InterPro"/>
</dbReference>
<dbReference type="AlphaFoldDB" id="A0A310SPU8"/>
<evidence type="ECO:0000259" key="6">
    <source>
        <dbReference type="SMART" id="SM01352"/>
    </source>
</evidence>
<organism evidence="7 8">
    <name type="scientific">Eufriesea mexicana</name>
    <dbReference type="NCBI Taxonomy" id="516756"/>
    <lineage>
        <taxon>Eukaryota</taxon>
        <taxon>Metazoa</taxon>
        <taxon>Ecdysozoa</taxon>
        <taxon>Arthropoda</taxon>
        <taxon>Hexapoda</taxon>
        <taxon>Insecta</taxon>
        <taxon>Pterygota</taxon>
        <taxon>Neoptera</taxon>
        <taxon>Endopterygota</taxon>
        <taxon>Hymenoptera</taxon>
        <taxon>Apocrita</taxon>
        <taxon>Aculeata</taxon>
        <taxon>Apoidea</taxon>
        <taxon>Anthophila</taxon>
        <taxon>Apidae</taxon>
        <taxon>Eufriesea</taxon>
    </lineage>
</organism>
<protein>
    <submittedName>
        <fullName evidence="7">Protein APCDD1</fullName>
    </submittedName>
</protein>
<dbReference type="Proteomes" id="UP000250275">
    <property type="component" value="Unassembled WGS sequence"/>
</dbReference>
<evidence type="ECO:0000256" key="5">
    <source>
        <dbReference type="ARBA" id="ARBA00023180"/>
    </source>
</evidence>
<feature type="non-terminal residue" evidence="7">
    <location>
        <position position="1"/>
    </location>
</feature>
<keyword evidence="4" id="KW-0472">Membrane</keyword>
<keyword evidence="2" id="KW-0812">Transmembrane</keyword>
<reference evidence="7 8" key="1">
    <citation type="submission" date="2015-07" db="EMBL/GenBank/DDBJ databases">
        <title>The genome of Eufriesea mexicana.</title>
        <authorList>
            <person name="Pan H."/>
            <person name="Kapheim K."/>
        </authorList>
    </citation>
    <scope>NUCLEOTIDE SEQUENCE [LARGE SCALE GENOMIC DNA]</scope>
    <source>
        <strain evidence="7">0111107269</strain>
        <tissue evidence="7">Whole body</tissue>
    </source>
</reference>
<keyword evidence="8" id="KW-1185">Reference proteome</keyword>
<keyword evidence="5" id="KW-0325">Glycoprotein</keyword>
<dbReference type="Pfam" id="PF14921">
    <property type="entry name" value="APCDDC"/>
    <property type="match status" value="2"/>
</dbReference>
<evidence type="ECO:0000256" key="3">
    <source>
        <dbReference type="ARBA" id="ARBA00022729"/>
    </source>
</evidence>
<evidence type="ECO:0000313" key="7">
    <source>
        <dbReference type="EMBL" id="OAD60746.1"/>
    </source>
</evidence>
<accession>A0A310SPU8</accession>
<gene>
    <name evidence="7" type="ORF">WN48_05308</name>
</gene>
<evidence type="ECO:0000256" key="1">
    <source>
        <dbReference type="ARBA" id="ARBA00004167"/>
    </source>
</evidence>
<evidence type="ECO:0000256" key="2">
    <source>
        <dbReference type="ARBA" id="ARBA00022692"/>
    </source>
</evidence>
<keyword evidence="3" id="KW-0732">Signal</keyword>
<proteinExistence type="predicted"/>
<dbReference type="PANTHER" id="PTHR31021:SF1">
    <property type="entry name" value="CHROMOSOME UNDETERMINED SCAFFOLD_56, WHOLE GENOME SHOTGUN SEQUENCE"/>
    <property type="match status" value="1"/>
</dbReference>
<dbReference type="GO" id="GO:0030178">
    <property type="term" value="P:negative regulation of Wnt signaling pathway"/>
    <property type="evidence" value="ECO:0007669"/>
    <property type="project" value="InterPro"/>
</dbReference>
<dbReference type="InterPro" id="IPR042425">
    <property type="entry name" value="APCDD1"/>
</dbReference>
<comment type="subcellular location">
    <subcellularLocation>
        <location evidence="1">Membrane</location>
        <topology evidence="1">Single-pass membrane protein</topology>
    </subcellularLocation>
</comment>
<feature type="domain" description="APCDD1" evidence="6">
    <location>
        <begin position="16"/>
        <end position="289"/>
    </location>
</feature>